<reference evidence="3" key="1">
    <citation type="submission" date="2018-10" db="EMBL/GenBank/DDBJ databases">
        <title>Effector identification in a new, highly contiguous assembly of the strawberry crown rot pathogen Phytophthora cactorum.</title>
        <authorList>
            <person name="Armitage A.D."/>
            <person name="Nellist C.F."/>
            <person name="Bates H."/>
            <person name="Vickerstaff R.J."/>
            <person name="Harrison R.J."/>
        </authorList>
    </citation>
    <scope>NUCLEOTIDE SEQUENCE</scope>
    <source>
        <strain evidence="3">15-7</strain>
    </source>
</reference>
<feature type="compositionally biased region" description="Pro residues" evidence="1">
    <location>
        <begin position="185"/>
        <end position="195"/>
    </location>
</feature>
<protein>
    <recommendedName>
        <fullName evidence="2">PiggyBac transposable element-derived protein domain-containing protein</fullName>
    </recommendedName>
</protein>
<dbReference type="Proteomes" id="UP000735874">
    <property type="component" value="Unassembled WGS sequence"/>
</dbReference>
<dbReference type="VEuPathDB" id="FungiDB:PC110_g23405"/>
<dbReference type="InterPro" id="IPR029526">
    <property type="entry name" value="PGBD"/>
</dbReference>
<organism evidence="3 4">
    <name type="scientific">Phytophthora cactorum</name>
    <dbReference type="NCBI Taxonomy" id="29920"/>
    <lineage>
        <taxon>Eukaryota</taxon>
        <taxon>Sar</taxon>
        <taxon>Stramenopiles</taxon>
        <taxon>Oomycota</taxon>
        <taxon>Peronosporomycetes</taxon>
        <taxon>Peronosporales</taxon>
        <taxon>Peronosporaceae</taxon>
        <taxon>Phytophthora</taxon>
    </lineage>
</organism>
<comment type="caution">
    <text evidence="3">The sequence shown here is derived from an EMBL/GenBank/DDBJ whole genome shotgun (WGS) entry which is preliminary data.</text>
</comment>
<dbReference type="AlphaFoldDB" id="A0A8T0Y5Z1"/>
<name>A0A8T0Y5Z1_9STRA</name>
<dbReference type="VEuPathDB" id="FungiDB:PC110_g20016"/>
<dbReference type="Pfam" id="PF13843">
    <property type="entry name" value="DDE_Tnp_1_7"/>
    <property type="match status" value="1"/>
</dbReference>
<gene>
    <name evidence="3" type="ORF">PC113_g20781</name>
</gene>
<dbReference type="VEuPathDB" id="FungiDB:PC110_g22851"/>
<evidence type="ECO:0000256" key="1">
    <source>
        <dbReference type="SAM" id="MobiDB-lite"/>
    </source>
</evidence>
<sequence length="823" mass="91537">MEVLESKRSVEPPNSREASAEPKDRVSSVETARGEVLATEATVDTAMATKATAQRTMTTADMEITERPKAIEAAADTTMETVESTMATADMETTERPKATVVAADTTMETVESTKATEAAADTKIETVESTKATEATMDTTMESEPAADTTMETESAVSMALTSVVSEAVADMVNSVAGGTVPTPVRPPVLPTPSRPTSVGKRKRTSTSRQRNNPRGLLQEDVAVNADDSTGDDSSAQEDYRDPTYELKSSCTVDSDANMMTEGADRCTALNSEEDSDGCDEPEDDADSDGSADWVCDWDIGDLSDEELEEAPEEIPNSIWSSTAKAAKMLTAMRHSDPSKIGPDPTYAGLCDRPYGPSDSVLDVADDPLALLFYFMPPQLRRQIAIESNTYHTQSITKRARAIRAQQRRNGGDMEKLAEIRRRLSNVRDIEPWEVLRVVALLIARMLVPIRKGIAAHWSTAKLGAMPSNRFGLYMPKNRLFYTMGYMQLSNNKSPEAHRDHAWKIRPVVDVLQRTFARGYKPPPVISFDEATLPSTSRFNPMRVFNKDKPHKLEINCGAKTHLRTPVSQDNNSGEAAVLRNMNALLLPTSTSPWRLVVTDRFYTSVKLALELLHRRIYLKGTIQTDRSGFAKEIITTKKHKTVNRKKVLIPPQGTIKLAQNKKFPQVTAAMWMDRNPVHMLTSGGSRKEGTVMRHVNGEMRPVPAPKLVRDYYRWMGGVDVNDQLRMQRYSVQLSYKTRKYYKTLFLGLLDVTFVNAYIVYRHHRKTNGKSSPKHFAFFEELMEQLLVVDPVEDFAEIEVRFYNISGSNMRTGTNSAVASEG</sequence>
<feature type="compositionally biased region" description="Basic and acidic residues" evidence="1">
    <location>
        <begin position="1"/>
        <end position="10"/>
    </location>
</feature>
<evidence type="ECO:0000313" key="4">
    <source>
        <dbReference type="Proteomes" id="UP000735874"/>
    </source>
</evidence>
<evidence type="ECO:0000313" key="3">
    <source>
        <dbReference type="EMBL" id="KAG2832279.1"/>
    </source>
</evidence>
<feature type="compositionally biased region" description="Acidic residues" evidence="1">
    <location>
        <begin position="273"/>
        <end position="291"/>
    </location>
</feature>
<accession>A0A8T0Y5Z1</accession>
<dbReference type="EMBL" id="RCMG01001246">
    <property type="protein sequence ID" value="KAG2832279.1"/>
    <property type="molecule type" value="Genomic_DNA"/>
</dbReference>
<feature type="region of interest" description="Disordered" evidence="1">
    <location>
        <begin position="1"/>
        <end position="37"/>
    </location>
</feature>
<feature type="region of interest" description="Disordered" evidence="1">
    <location>
        <begin position="271"/>
        <end position="293"/>
    </location>
</feature>
<feature type="compositionally biased region" description="Basic and acidic residues" evidence="1">
    <location>
        <begin position="18"/>
        <end position="27"/>
    </location>
</feature>
<evidence type="ECO:0000259" key="2">
    <source>
        <dbReference type="Pfam" id="PF13843"/>
    </source>
</evidence>
<dbReference type="PANTHER" id="PTHR46599">
    <property type="entry name" value="PIGGYBAC TRANSPOSABLE ELEMENT-DERIVED PROTEIN 4"/>
    <property type="match status" value="1"/>
</dbReference>
<proteinExistence type="predicted"/>
<feature type="domain" description="PiggyBac transposable element-derived protein" evidence="2">
    <location>
        <begin position="368"/>
        <end position="759"/>
    </location>
</feature>
<feature type="region of interest" description="Disordered" evidence="1">
    <location>
        <begin position="179"/>
        <end position="258"/>
    </location>
</feature>
<dbReference type="PANTHER" id="PTHR46599:SF3">
    <property type="entry name" value="PIGGYBAC TRANSPOSABLE ELEMENT-DERIVED PROTEIN 4"/>
    <property type="match status" value="1"/>
</dbReference>